<feature type="transmembrane region" description="Helical" evidence="1">
    <location>
        <begin position="51"/>
        <end position="75"/>
    </location>
</feature>
<dbReference type="Proteomes" id="UP000655868">
    <property type="component" value="Unassembled WGS sequence"/>
</dbReference>
<keyword evidence="1" id="KW-0812">Transmembrane</keyword>
<organism evidence="2 3">
    <name type="scientific">Antrihabitans stalagmiti</name>
    <dbReference type="NCBI Taxonomy" id="2799499"/>
    <lineage>
        <taxon>Bacteria</taxon>
        <taxon>Bacillati</taxon>
        <taxon>Actinomycetota</taxon>
        <taxon>Actinomycetes</taxon>
        <taxon>Mycobacteriales</taxon>
        <taxon>Nocardiaceae</taxon>
        <taxon>Antrihabitans</taxon>
    </lineage>
</organism>
<keyword evidence="3" id="KW-1185">Reference proteome</keyword>
<dbReference type="EMBL" id="JAEMNV010000003">
    <property type="protein sequence ID" value="MBJ8339336.1"/>
    <property type="molecule type" value="Genomic_DNA"/>
</dbReference>
<evidence type="ECO:0000313" key="2">
    <source>
        <dbReference type="EMBL" id="MBJ8339336.1"/>
    </source>
</evidence>
<feature type="transmembrane region" description="Helical" evidence="1">
    <location>
        <begin position="27"/>
        <end position="45"/>
    </location>
</feature>
<dbReference type="AlphaFoldDB" id="A0A934NQ28"/>
<proteinExistence type="predicted"/>
<keyword evidence="1" id="KW-0472">Membrane</keyword>
<protein>
    <submittedName>
        <fullName evidence="2">Uncharacterized protein</fullName>
    </submittedName>
</protein>
<evidence type="ECO:0000313" key="3">
    <source>
        <dbReference type="Proteomes" id="UP000655868"/>
    </source>
</evidence>
<dbReference type="RefSeq" id="WP_199704045.1">
    <property type="nucleotide sequence ID" value="NZ_JAEMNV010000003.1"/>
</dbReference>
<accession>A0A934NQ28</accession>
<name>A0A934NQ28_9NOCA</name>
<reference evidence="2" key="1">
    <citation type="submission" date="2020-12" db="EMBL/GenBank/DDBJ databases">
        <title>Antrihabitans popcorni sp. nov. and Antrihabitans auranticaus sp. nov., isolated from a larva cave.</title>
        <authorList>
            <person name="Lee S.D."/>
            <person name="Kim I.S."/>
        </authorList>
    </citation>
    <scope>NUCLEOTIDE SEQUENCE</scope>
    <source>
        <strain evidence="2">YC3-6</strain>
    </source>
</reference>
<sequence>MRNRQPKKTTTHPHRILRAVLRADRSGSAWAIGLALAIAPAMILFDPLRDMVWLVRIGVIGLALWLAALGMLMAWGLTRSVVRGEELPNDWWMSMIDPR</sequence>
<evidence type="ECO:0000256" key="1">
    <source>
        <dbReference type="SAM" id="Phobius"/>
    </source>
</evidence>
<comment type="caution">
    <text evidence="2">The sequence shown here is derived from an EMBL/GenBank/DDBJ whole genome shotgun (WGS) entry which is preliminary data.</text>
</comment>
<gene>
    <name evidence="2" type="ORF">JGU71_10585</name>
</gene>
<keyword evidence="1" id="KW-1133">Transmembrane helix</keyword>